<name>A0A381Z9L7_9ZZZZ</name>
<accession>A0A381Z9L7</accession>
<evidence type="ECO:0000313" key="1">
    <source>
        <dbReference type="EMBL" id="SVA85834.1"/>
    </source>
</evidence>
<reference evidence="1" key="1">
    <citation type="submission" date="2018-05" db="EMBL/GenBank/DDBJ databases">
        <authorList>
            <person name="Lanie J.A."/>
            <person name="Ng W.-L."/>
            <person name="Kazmierczak K.M."/>
            <person name="Andrzejewski T.M."/>
            <person name="Davidsen T.M."/>
            <person name="Wayne K.J."/>
            <person name="Tettelin H."/>
            <person name="Glass J.I."/>
            <person name="Rusch D."/>
            <person name="Podicherti R."/>
            <person name="Tsui H.-C.T."/>
            <person name="Winkler M.E."/>
        </authorList>
    </citation>
    <scope>NUCLEOTIDE SEQUENCE</scope>
</reference>
<dbReference type="AlphaFoldDB" id="A0A381Z9L7"/>
<gene>
    <name evidence="1" type="ORF">METZ01_LOCUS138688</name>
</gene>
<dbReference type="EMBL" id="UINC01020439">
    <property type="protein sequence ID" value="SVA85834.1"/>
    <property type="molecule type" value="Genomic_DNA"/>
</dbReference>
<protein>
    <submittedName>
        <fullName evidence="1">Uncharacterized protein</fullName>
    </submittedName>
</protein>
<organism evidence="1">
    <name type="scientific">marine metagenome</name>
    <dbReference type="NCBI Taxonomy" id="408172"/>
    <lineage>
        <taxon>unclassified sequences</taxon>
        <taxon>metagenomes</taxon>
        <taxon>ecological metagenomes</taxon>
    </lineage>
</organism>
<sequence>MRLDRNATISNMGMAEIAVCMKSSRLIIGLTDQCRSPRKIQLRV</sequence>
<proteinExistence type="predicted"/>